<dbReference type="AlphaFoldDB" id="A0A4U7JB50"/>
<sequence>MGSFKDKLFRFMYGRYGQDQLYYACLIACFVLITLNTFFRSYIIMVLIFGVFALMIFRAFSKNINKRRMENEKFLKIWNPVKGKFKLTIRRIKERKTHCFRTCPSCKKILRLPRKKGNHVVSCPCCKNDFNIKVR</sequence>
<evidence type="ECO:0000313" key="2">
    <source>
        <dbReference type="Proteomes" id="UP000306409"/>
    </source>
</evidence>
<evidence type="ECO:0000313" key="1">
    <source>
        <dbReference type="EMBL" id="QNU66845.1"/>
    </source>
</evidence>
<accession>A0A4U7JB50</accession>
<keyword evidence="2" id="KW-1185">Reference proteome</keyword>
<dbReference type="RefSeq" id="WP_137698802.1">
    <property type="nucleotide sequence ID" value="NZ_CP061336.1"/>
</dbReference>
<protein>
    <recommendedName>
        <fullName evidence="3">Zn-finger containing protein</fullName>
    </recommendedName>
</protein>
<dbReference type="KEGG" id="rher:EHE19_018780"/>
<dbReference type="EMBL" id="CP061336">
    <property type="protein sequence ID" value="QNU66845.1"/>
    <property type="molecule type" value="Genomic_DNA"/>
</dbReference>
<evidence type="ECO:0008006" key="3">
    <source>
        <dbReference type="Google" id="ProtNLM"/>
    </source>
</evidence>
<proteinExistence type="predicted"/>
<reference evidence="1 2" key="1">
    <citation type="submission" date="2020-09" db="EMBL/GenBank/DDBJ databases">
        <title>Characterization and genome sequencing of Ruminiclostridium sp. nov. MA18.</title>
        <authorList>
            <person name="Rettenmaier R."/>
            <person name="Kowollik M.-L."/>
            <person name="Liebl W."/>
            <person name="Zverlov V."/>
        </authorList>
    </citation>
    <scope>NUCLEOTIDE SEQUENCE [LARGE SCALE GENOMIC DNA]</scope>
    <source>
        <strain evidence="1 2">MA18</strain>
    </source>
</reference>
<dbReference type="Proteomes" id="UP000306409">
    <property type="component" value="Chromosome"/>
</dbReference>
<organism evidence="1 2">
    <name type="scientific">Ruminiclostridium herbifermentans</name>
    <dbReference type="NCBI Taxonomy" id="2488810"/>
    <lineage>
        <taxon>Bacteria</taxon>
        <taxon>Bacillati</taxon>
        <taxon>Bacillota</taxon>
        <taxon>Clostridia</taxon>
        <taxon>Eubacteriales</taxon>
        <taxon>Oscillospiraceae</taxon>
        <taxon>Ruminiclostridium</taxon>
    </lineage>
</organism>
<dbReference type="OrthoDB" id="3174166at2"/>
<name>A0A4U7JB50_9FIRM</name>
<gene>
    <name evidence="1" type="ORF">EHE19_018780</name>
</gene>